<evidence type="ECO:0000256" key="4">
    <source>
        <dbReference type="SAM" id="Coils"/>
    </source>
</evidence>
<dbReference type="OrthoDB" id="9809391at2"/>
<reference evidence="6 7" key="1">
    <citation type="submission" date="2011-11" db="EMBL/GenBank/DDBJ databases">
        <title>The Noncontiguous Finished sequence of Saccharomonospora cyanea NA-134.</title>
        <authorList>
            <consortium name="US DOE Joint Genome Institute"/>
            <person name="Lucas S."/>
            <person name="Han J."/>
            <person name="Lapidus A."/>
            <person name="Cheng J.-F."/>
            <person name="Goodwin L."/>
            <person name="Pitluck S."/>
            <person name="Peters L."/>
            <person name="Ovchinnikova G."/>
            <person name="Lu M."/>
            <person name="Detter J.C."/>
            <person name="Han C."/>
            <person name="Tapia R."/>
            <person name="Land M."/>
            <person name="Hauser L."/>
            <person name="Kyrpides N."/>
            <person name="Ivanova N."/>
            <person name="Pagani I."/>
            <person name="Brambilla E.-M."/>
            <person name="Klenk H.-P."/>
            <person name="Woyke T."/>
        </authorList>
    </citation>
    <scope>NUCLEOTIDE SEQUENCE [LARGE SCALE GENOMIC DNA]</scope>
    <source>
        <strain evidence="6 7">NA-134</strain>
    </source>
</reference>
<keyword evidence="3" id="KW-0804">Transcription</keyword>
<dbReference type="STRING" id="882082.SaccyDRAFT_2677"/>
<dbReference type="PROSITE" id="PS50937">
    <property type="entry name" value="HTH_MERR_2"/>
    <property type="match status" value="1"/>
</dbReference>
<protein>
    <submittedName>
        <fullName evidence="6">Putative transcriptional regulator</fullName>
    </submittedName>
</protein>
<proteinExistence type="predicted"/>
<dbReference type="Pfam" id="PF00376">
    <property type="entry name" value="MerR"/>
    <property type="match status" value="1"/>
</dbReference>
<evidence type="ECO:0000256" key="1">
    <source>
        <dbReference type="ARBA" id="ARBA00023015"/>
    </source>
</evidence>
<keyword evidence="2" id="KW-0238">DNA-binding</keyword>
<keyword evidence="7" id="KW-1185">Reference proteome</keyword>
<keyword evidence="1" id="KW-0805">Transcription regulation</keyword>
<dbReference type="InterPro" id="IPR047057">
    <property type="entry name" value="MerR_fam"/>
</dbReference>
<accession>H5XFX3</accession>
<dbReference type="PRINTS" id="PR00040">
    <property type="entry name" value="HTHMERR"/>
</dbReference>
<evidence type="ECO:0000259" key="5">
    <source>
        <dbReference type="PROSITE" id="PS50937"/>
    </source>
</evidence>
<dbReference type="PANTHER" id="PTHR30204">
    <property type="entry name" value="REDOX-CYCLING DRUG-SENSING TRANSCRIPTIONAL ACTIVATOR SOXR"/>
    <property type="match status" value="1"/>
</dbReference>
<dbReference type="InterPro" id="IPR000551">
    <property type="entry name" value="MerR-type_HTH_dom"/>
</dbReference>
<dbReference type="GO" id="GO:0003700">
    <property type="term" value="F:DNA-binding transcription factor activity"/>
    <property type="evidence" value="ECO:0007669"/>
    <property type="project" value="InterPro"/>
</dbReference>
<dbReference type="RefSeq" id="WP_005456767.1">
    <property type="nucleotide sequence ID" value="NZ_CM001440.1"/>
</dbReference>
<dbReference type="Gene3D" id="1.10.1660.10">
    <property type="match status" value="1"/>
</dbReference>
<dbReference type="Proteomes" id="UP000002791">
    <property type="component" value="Chromosome"/>
</dbReference>
<dbReference type="PANTHER" id="PTHR30204:SF94">
    <property type="entry name" value="HEAVY METAL-DEPENDENT TRANSCRIPTIONAL REGULATOR HI_0293-RELATED"/>
    <property type="match status" value="1"/>
</dbReference>
<feature type="domain" description="HTH merR-type" evidence="5">
    <location>
        <begin position="1"/>
        <end position="71"/>
    </location>
</feature>
<dbReference type="CDD" id="cd04770">
    <property type="entry name" value="HTH_HMRTR"/>
    <property type="match status" value="1"/>
</dbReference>
<name>H5XFX3_9PSEU</name>
<dbReference type="SMART" id="SM00422">
    <property type="entry name" value="HTH_MERR"/>
    <property type="match status" value="1"/>
</dbReference>
<dbReference type="InterPro" id="IPR009061">
    <property type="entry name" value="DNA-bd_dom_put_sf"/>
</dbReference>
<dbReference type="GO" id="GO:0003677">
    <property type="term" value="F:DNA binding"/>
    <property type="evidence" value="ECO:0007669"/>
    <property type="project" value="UniProtKB-KW"/>
</dbReference>
<dbReference type="AlphaFoldDB" id="H5XFX3"/>
<gene>
    <name evidence="6" type="ORF">SaccyDRAFT_2677</name>
</gene>
<sequence length="144" mass="15878">MDMTVGTAAKAAGVSAKAVRLWEAKGLLPPAERTQAGYRLFSNNDVAVLQFIRQAKTLGLTLPEIKNIINLQRDGATPCGHVTELLDTHIADIDRTLAELRQLRRSLASARQAARDSQRRGENAVVCRIIENHTNPDNSQRRDP</sequence>
<evidence type="ECO:0000256" key="2">
    <source>
        <dbReference type="ARBA" id="ARBA00023125"/>
    </source>
</evidence>
<evidence type="ECO:0000256" key="3">
    <source>
        <dbReference type="ARBA" id="ARBA00023163"/>
    </source>
</evidence>
<dbReference type="eggNOG" id="COG0789">
    <property type="taxonomic scope" value="Bacteria"/>
</dbReference>
<organism evidence="6 7">
    <name type="scientific">Saccharomonospora cyanea NA-134</name>
    <dbReference type="NCBI Taxonomy" id="882082"/>
    <lineage>
        <taxon>Bacteria</taxon>
        <taxon>Bacillati</taxon>
        <taxon>Actinomycetota</taxon>
        <taxon>Actinomycetes</taxon>
        <taxon>Pseudonocardiales</taxon>
        <taxon>Pseudonocardiaceae</taxon>
        <taxon>Saccharomonospora</taxon>
    </lineage>
</organism>
<keyword evidence="4" id="KW-0175">Coiled coil</keyword>
<dbReference type="Pfam" id="PF09278">
    <property type="entry name" value="MerR-DNA-bind"/>
    <property type="match status" value="1"/>
</dbReference>
<evidence type="ECO:0000313" key="7">
    <source>
        <dbReference type="Proteomes" id="UP000002791"/>
    </source>
</evidence>
<feature type="coiled-coil region" evidence="4">
    <location>
        <begin position="93"/>
        <end position="120"/>
    </location>
</feature>
<dbReference type="SUPFAM" id="SSF46955">
    <property type="entry name" value="Putative DNA-binding domain"/>
    <property type="match status" value="1"/>
</dbReference>
<dbReference type="HOGENOM" id="CLU_060077_2_2_11"/>
<dbReference type="InterPro" id="IPR015358">
    <property type="entry name" value="Tscrpt_reg_MerR_DNA-bd"/>
</dbReference>
<evidence type="ECO:0000313" key="6">
    <source>
        <dbReference type="EMBL" id="EHR61529.1"/>
    </source>
</evidence>
<dbReference type="PROSITE" id="PS00552">
    <property type="entry name" value="HTH_MERR_1"/>
    <property type="match status" value="1"/>
</dbReference>
<dbReference type="EMBL" id="CM001440">
    <property type="protein sequence ID" value="EHR61529.1"/>
    <property type="molecule type" value="Genomic_DNA"/>
</dbReference>